<accession>A0A849VNH3</accession>
<name>A0A849VNH3_9GAMM</name>
<feature type="signal peptide" evidence="1">
    <location>
        <begin position="1"/>
        <end position="21"/>
    </location>
</feature>
<evidence type="ECO:0000313" key="2">
    <source>
        <dbReference type="EMBL" id="NOU53107.1"/>
    </source>
</evidence>
<protein>
    <submittedName>
        <fullName evidence="2">Uncharacterized protein</fullName>
    </submittedName>
</protein>
<evidence type="ECO:0000256" key="1">
    <source>
        <dbReference type="SAM" id="SignalP"/>
    </source>
</evidence>
<dbReference type="Proteomes" id="UP000586305">
    <property type="component" value="Unassembled WGS sequence"/>
</dbReference>
<gene>
    <name evidence="2" type="ORF">HG263_21640</name>
</gene>
<evidence type="ECO:0000313" key="3">
    <source>
        <dbReference type="Proteomes" id="UP000586305"/>
    </source>
</evidence>
<keyword evidence="3" id="KW-1185">Reference proteome</keyword>
<comment type="caution">
    <text evidence="2">The sequence shown here is derived from an EMBL/GenBank/DDBJ whole genome shotgun (WGS) entry which is preliminary data.</text>
</comment>
<organism evidence="2 3">
    <name type="scientific">Pseudoalteromonas caenipelagi</name>
    <dbReference type="NCBI Taxonomy" id="2726988"/>
    <lineage>
        <taxon>Bacteria</taxon>
        <taxon>Pseudomonadati</taxon>
        <taxon>Pseudomonadota</taxon>
        <taxon>Gammaproteobacteria</taxon>
        <taxon>Alteromonadales</taxon>
        <taxon>Pseudoalteromonadaceae</taxon>
        <taxon>Pseudoalteromonas</taxon>
    </lineage>
</organism>
<sequence>MKNVVFTVALSSTLLSTATVAQEQPHKVKHECGVRGCSLICKDLRTNQWETIVDQGVQVTTYNYPNGNMEFFFDRGVKEDERIIIGQDKLNCKVKGFR</sequence>
<dbReference type="RefSeq" id="WP_171628142.1">
    <property type="nucleotide sequence ID" value="NZ_JABBPG010000016.1"/>
</dbReference>
<keyword evidence="1" id="KW-0732">Signal</keyword>
<reference evidence="2 3" key="1">
    <citation type="submission" date="2020-04" db="EMBL/GenBank/DDBJ databases">
        <title>Pseudoalteromonas caenipelagi sp. nov., isolated from a tidal flat.</title>
        <authorList>
            <person name="Park S."/>
            <person name="Yoon J.-H."/>
        </authorList>
    </citation>
    <scope>NUCLEOTIDE SEQUENCE [LARGE SCALE GENOMIC DNA]</scope>
    <source>
        <strain evidence="2 3">JBTF-M23</strain>
    </source>
</reference>
<dbReference type="EMBL" id="JABBPG010000016">
    <property type="protein sequence ID" value="NOU53107.1"/>
    <property type="molecule type" value="Genomic_DNA"/>
</dbReference>
<proteinExistence type="predicted"/>
<feature type="chain" id="PRO_5032672903" evidence="1">
    <location>
        <begin position="22"/>
        <end position="98"/>
    </location>
</feature>
<dbReference type="AlphaFoldDB" id="A0A849VNH3"/>